<feature type="compositionally biased region" description="Basic and acidic residues" evidence="1">
    <location>
        <begin position="73"/>
        <end position="86"/>
    </location>
</feature>
<dbReference type="Proteomes" id="UP000319257">
    <property type="component" value="Unassembled WGS sequence"/>
</dbReference>
<dbReference type="AlphaFoldDB" id="A0A507BBU8"/>
<gene>
    <name evidence="2" type="ORF">E0L32_003020</name>
</gene>
<accession>A0A507BBU8</accession>
<evidence type="ECO:0000313" key="2">
    <source>
        <dbReference type="EMBL" id="TPX17377.1"/>
    </source>
</evidence>
<dbReference type="InParanoid" id="A0A507BBU8"/>
<sequence length="335" mass="36752">MNANNNNNTSKFLSSSVDAFPLSPDPDGWVAGSRRLSRTETPQTASPVGGRENEPSAARALLQLRYGSQESDGVVRETEMRTELRDSQTLASTPLTRPRYTESDPSRPVNATRHLEASPFTPSTLRLAWPGLTPLARTSAGNQQVHQRPTPMPSQVALPLPLPLHHHPEAGPGSPFQPAPGSVLPLPIPTQTGVSRPRPYAPYPPVPFRAPHLGLAPPPALPRAPTTASQRPRDPILGGSVHNEWTKKHAPTAICDFCNRKRHKTLQQCTRCATQCCFECMLHRRFDSQHHLSEGTTDWEVTRRPRRRARVRAKARLQRAHSDADAGGAPPPTAQ</sequence>
<feature type="region of interest" description="Disordered" evidence="1">
    <location>
        <begin position="68"/>
        <end position="118"/>
    </location>
</feature>
<keyword evidence="3" id="KW-1185">Reference proteome</keyword>
<proteinExistence type="predicted"/>
<feature type="region of interest" description="Disordered" evidence="1">
    <location>
        <begin position="293"/>
        <end position="335"/>
    </location>
</feature>
<dbReference type="EMBL" id="SKBQ01000013">
    <property type="protein sequence ID" value="TPX17377.1"/>
    <property type="molecule type" value="Genomic_DNA"/>
</dbReference>
<dbReference type="RefSeq" id="XP_030999088.1">
    <property type="nucleotide sequence ID" value="XM_031137275.1"/>
</dbReference>
<evidence type="ECO:0000313" key="3">
    <source>
        <dbReference type="Proteomes" id="UP000319257"/>
    </source>
</evidence>
<name>A0A507BBU8_9PEZI</name>
<organism evidence="2 3">
    <name type="scientific">Thyridium curvatum</name>
    <dbReference type="NCBI Taxonomy" id="1093900"/>
    <lineage>
        <taxon>Eukaryota</taxon>
        <taxon>Fungi</taxon>
        <taxon>Dikarya</taxon>
        <taxon>Ascomycota</taxon>
        <taxon>Pezizomycotina</taxon>
        <taxon>Sordariomycetes</taxon>
        <taxon>Sordariomycetidae</taxon>
        <taxon>Thyridiales</taxon>
        <taxon>Thyridiaceae</taxon>
        <taxon>Thyridium</taxon>
    </lineage>
</organism>
<feature type="compositionally biased region" description="Basic residues" evidence="1">
    <location>
        <begin position="304"/>
        <end position="319"/>
    </location>
</feature>
<evidence type="ECO:0000256" key="1">
    <source>
        <dbReference type="SAM" id="MobiDB-lite"/>
    </source>
</evidence>
<dbReference type="GeneID" id="41970467"/>
<protein>
    <submittedName>
        <fullName evidence="2">Uncharacterized protein</fullName>
    </submittedName>
</protein>
<comment type="caution">
    <text evidence="2">The sequence shown here is derived from an EMBL/GenBank/DDBJ whole genome shotgun (WGS) entry which is preliminary data.</text>
</comment>
<reference evidence="2 3" key="1">
    <citation type="submission" date="2019-06" db="EMBL/GenBank/DDBJ databases">
        <title>Draft genome sequence of the filamentous fungus Phialemoniopsis curvata isolated from diesel fuel.</title>
        <authorList>
            <person name="Varaljay V.A."/>
            <person name="Lyon W.J."/>
            <person name="Crouch A.L."/>
            <person name="Drake C.E."/>
            <person name="Hollomon J.M."/>
            <person name="Nadeau L.J."/>
            <person name="Nunn H.S."/>
            <person name="Stevenson B.S."/>
            <person name="Bojanowski C.L."/>
            <person name="Crookes-Goodson W.J."/>
        </authorList>
    </citation>
    <scope>NUCLEOTIDE SEQUENCE [LARGE SCALE GENOMIC DNA]</scope>
    <source>
        <strain evidence="2 3">D216</strain>
    </source>
</reference>
<feature type="compositionally biased region" description="Polar residues" evidence="1">
    <location>
        <begin position="1"/>
        <end position="17"/>
    </location>
</feature>
<feature type="region of interest" description="Disordered" evidence="1">
    <location>
        <begin position="1"/>
        <end position="56"/>
    </location>
</feature>